<dbReference type="Gene3D" id="3.40.50.2000">
    <property type="entry name" value="Glycogen Phosphorylase B"/>
    <property type="match status" value="2"/>
</dbReference>
<evidence type="ECO:0000259" key="2">
    <source>
        <dbReference type="Pfam" id="PF13439"/>
    </source>
</evidence>
<reference evidence="3 4" key="1">
    <citation type="submission" date="2019-07" db="EMBL/GenBank/DDBJ databases">
        <title>Genomic Encyclopedia of Type Strains, Phase I: the one thousand microbial genomes (KMG-I) project.</title>
        <authorList>
            <person name="Kyrpides N."/>
        </authorList>
    </citation>
    <scope>NUCLEOTIDE SEQUENCE [LARGE SCALE GENOMIC DNA]</scope>
    <source>
        <strain evidence="3 4">DSM 6562</strain>
    </source>
</reference>
<accession>A0A5S4ZUC8</accession>
<dbReference type="EMBL" id="VNHM01000004">
    <property type="protein sequence ID" value="TYO96587.1"/>
    <property type="molecule type" value="Genomic_DNA"/>
</dbReference>
<dbReference type="SUPFAM" id="SSF53756">
    <property type="entry name" value="UDP-Glycosyltransferase/glycogen phosphorylase"/>
    <property type="match status" value="1"/>
</dbReference>
<dbReference type="PANTHER" id="PTHR45947:SF3">
    <property type="entry name" value="SULFOQUINOVOSYL TRANSFERASE SQD2"/>
    <property type="match status" value="1"/>
</dbReference>
<dbReference type="InterPro" id="IPR028098">
    <property type="entry name" value="Glyco_trans_4-like_N"/>
</dbReference>
<organism evidence="3 4">
    <name type="scientific">Desulfallas thermosapovorans DSM 6562</name>
    <dbReference type="NCBI Taxonomy" id="1121431"/>
    <lineage>
        <taxon>Bacteria</taxon>
        <taxon>Bacillati</taxon>
        <taxon>Bacillota</taxon>
        <taxon>Clostridia</taxon>
        <taxon>Eubacteriales</taxon>
        <taxon>Desulfallaceae</taxon>
        <taxon>Desulfallas</taxon>
    </lineage>
</organism>
<name>A0A5S4ZUC8_9FIRM</name>
<keyword evidence="4" id="KW-1185">Reference proteome</keyword>
<dbReference type="PANTHER" id="PTHR45947">
    <property type="entry name" value="SULFOQUINOVOSYL TRANSFERASE SQD2"/>
    <property type="match status" value="1"/>
</dbReference>
<protein>
    <submittedName>
        <fullName evidence="3">Glycosyltransferase involved in cell wall biosynthesis</fullName>
    </submittedName>
</protein>
<proteinExistence type="predicted"/>
<dbReference type="RefSeq" id="WP_166511089.1">
    <property type="nucleotide sequence ID" value="NZ_VNHM01000004.1"/>
</dbReference>
<feature type="domain" description="Glycosyl transferase family 1" evidence="1">
    <location>
        <begin position="194"/>
        <end position="328"/>
    </location>
</feature>
<feature type="domain" description="Glycosyltransferase subfamily 4-like N-terminal" evidence="2">
    <location>
        <begin position="14"/>
        <end position="187"/>
    </location>
</feature>
<dbReference type="Pfam" id="PF13439">
    <property type="entry name" value="Glyco_transf_4"/>
    <property type="match status" value="1"/>
</dbReference>
<comment type="caution">
    <text evidence="3">The sequence shown here is derived from an EMBL/GenBank/DDBJ whole genome shotgun (WGS) entry which is preliminary data.</text>
</comment>
<evidence type="ECO:0000313" key="3">
    <source>
        <dbReference type="EMBL" id="TYO96587.1"/>
    </source>
</evidence>
<dbReference type="InterPro" id="IPR001296">
    <property type="entry name" value="Glyco_trans_1"/>
</dbReference>
<keyword evidence="3" id="KW-0808">Transferase</keyword>
<evidence type="ECO:0000259" key="1">
    <source>
        <dbReference type="Pfam" id="PF00534"/>
    </source>
</evidence>
<sequence>MKVALIHDWLTNYGGAEKVIESFHRIFPTAPVFTVFYDQSRLPDSFKGMDIRTSFLQRVPFGRKKHQWFLQFMPLAVEQFNLSEYDLVLSSSSCCAKGVITGADVCHVCYCNTPMRYAWDFYHEYIANKGLMMRGYIAWQMNRIRQWDRTSADRVDYFIANSHYIANRIKKHYKRDSYVIYPPVDTDFYYPCGEEKEFFLCGGRLVGYKRIDLAVEAFSQLRLPLWVVGDGEEYKNLKKIAGSCVKFLGKVNDSELRSLYQQCRAFIFPGEEDFGIMPLEAQACGRPVIAFGKGGALETVVEGQTGIFFERQTVESLKDAIKRFINSEDDFLCETITAHAKHFGQARFEMEIKKFVTDKYKVFKANLLDGVYT</sequence>
<dbReference type="InterPro" id="IPR050194">
    <property type="entry name" value="Glycosyltransferase_grp1"/>
</dbReference>
<evidence type="ECO:0000313" key="4">
    <source>
        <dbReference type="Proteomes" id="UP000323166"/>
    </source>
</evidence>
<dbReference type="GO" id="GO:0016757">
    <property type="term" value="F:glycosyltransferase activity"/>
    <property type="evidence" value="ECO:0007669"/>
    <property type="project" value="InterPro"/>
</dbReference>
<dbReference type="Proteomes" id="UP000323166">
    <property type="component" value="Unassembled WGS sequence"/>
</dbReference>
<gene>
    <name evidence="3" type="ORF">LX24_01056</name>
</gene>
<dbReference type="AlphaFoldDB" id="A0A5S4ZUC8"/>
<dbReference type="Pfam" id="PF00534">
    <property type="entry name" value="Glycos_transf_1"/>
    <property type="match status" value="1"/>
</dbReference>